<feature type="transmembrane region" description="Helical" evidence="1">
    <location>
        <begin position="6"/>
        <end position="29"/>
    </location>
</feature>
<keyword evidence="1" id="KW-1133">Transmembrane helix</keyword>
<evidence type="ECO:0000256" key="1">
    <source>
        <dbReference type="SAM" id="Phobius"/>
    </source>
</evidence>
<proteinExistence type="predicted"/>
<keyword evidence="1" id="KW-0472">Membrane</keyword>
<accession>A0A6C0LHK9</accession>
<organism evidence="2">
    <name type="scientific">viral metagenome</name>
    <dbReference type="NCBI Taxonomy" id="1070528"/>
    <lineage>
        <taxon>unclassified sequences</taxon>
        <taxon>metagenomes</taxon>
        <taxon>organismal metagenomes</taxon>
    </lineage>
</organism>
<keyword evidence="1" id="KW-0812">Transmembrane</keyword>
<name>A0A6C0LHK9_9ZZZZ</name>
<dbReference type="EMBL" id="MN740501">
    <property type="protein sequence ID" value="QHU29977.1"/>
    <property type="molecule type" value="Genomic_DNA"/>
</dbReference>
<evidence type="ECO:0000313" key="2">
    <source>
        <dbReference type="EMBL" id="QHU29977.1"/>
    </source>
</evidence>
<protein>
    <submittedName>
        <fullName evidence="2">Uncharacterized protein</fullName>
    </submittedName>
</protein>
<feature type="transmembrane region" description="Helical" evidence="1">
    <location>
        <begin position="41"/>
        <end position="59"/>
    </location>
</feature>
<sequence length="82" mass="9256">MDDPSINSYLYSSVISVIYVIISILETRFSNTTEAKPLKEVFKNTMVVFFSSLCGFYILSNVNYSDIHQGAPTEIFTGNPEF</sequence>
<dbReference type="AlphaFoldDB" id="A0A6C0LHK9"/>
<reference evidence="2" key="1">
    <citation type="journal article" date="2020" name="Nature">
        <title>Giant virus diversity and host interactions through global metagenomics.</title>
        <authorList>
            <person name="Schulz F."/>
            <person name="Roux S."/>
            <person name="Paez-Espino D."/>
            <person name="Jungbluth S."/>
            <person name="Walsh D.A."/>
            <person name="Denef V.J."/>
            <person name="McMahon K.D."/>
            <person name="Konstantinidis K.T."/>
            <person name="Eloe-Fadrosh E.A."/>
            <person name="Kyrpides N.C."/>
            <person name="Woyke T."/>
        </authorList>
    </citation>
    <scope>NUCLEOTIDE SEQUENCE</scope>
    <source>
        <strain evidence="2">GVMAG-M-3300027810-10</strain>
    </source>
</reference>